<feature type="region of interest" description="Disordered" evidence="1">
    <location>
        <begin position="1"/>
        <end position="123"/>
    </location>
</feature>
<feature type="region of interest" description="Disordered" evidence="1">
    <location>
        <begin position="628"/>
        <end position="871"/>
    </location>
</feature>
<feature type="compositionally biased region" description="Polar residues" evidence="1">
    <location>
        <begin position="89"/>
        <end position="110"/>
    </location>
</feature>
<evidence type="ECO:0000256" key="1">
    <source>
        <dbReference type="SAM" id="MobiDB-lite"/>
    </source>
</evidence>
<feature type="compositionally biased region" description="Polar residues" evidence="1">
    <location>
        <begin position="578"/>
        <end position="614"/>
    </location>
</feature>
<dbReference type="AlphaFoldDB" id="A0A9P6YIK5"/>
<dbReference type="Proteomes" id="UP000717996">
    <property type="component" value="Unassembled WGS sequence"/>
</dbReference>
<feature type="region of interest" description="Disordered" evidence="1">
    <location>
        <begin position="233"/>
        <end position="292"/>
    </location>
</feature>
<dbReference type="EMBL" id="JAANIT010000281">
    <property type="protein sequence ID" value="KAG1549482.1"/>
    <property type="molecule type" value="Genomic_DNA"/>
</dbReference>
<feature type="compositionally biased region" description="Polar residues" evidence="1">
    <location>
        <begin position="729"/>
        <end position="739"/>
    </location>
</feature>
<feature type="region of interest" description="Disordered" evidence="1">
    <location>
        <begin position="342"/>
        <end position="364"/>
    </location>
</feature>
<sequence length="883" mass="94711">MDNWSPNYNKPNIEQRSSSIDPEFFNAETQRVATGLNSGGDLQSSDIGWSPTSRKQDDTKGFNESDLFHSNVDQKGPAVNNIPNPTPVQPLNDTNASQIVPDSSLSTFNDSYVPPYKKEKHRTSAPYEENILFFGDSNTTETKNYPSRSLLDQENLHRGSITTLPSAGERRRRSSAISGNKLQSPPFRRRSSNLSGAGDFLPRQEAQSTPARDDVPIGSAAFATENDRISALPVDAGHFPSTHEPAGFSLQDTYKQKTPGSARSQPHSYEEDTTTPNQASNEVSDDHQEKSYKDMATGAVASVAATATAAAAAIFGAHSDGDEATQPQQDKSMNLPPKIQEDDATEAATQPQQSDSAKSAARLQGTLSDAAIQARRDSSFEPAIHGQDACFDTTDNICDEHMPDEQHAFCDCVKEPVIHGQQPCYLCCKDTEDSQAKPSSSPYGTATIFGTSGAGVGYLGATAPEDTKTSSALTGVEDNTVASDEGTRGLNKPLVDEHLVNEDIDQGFSTAHDANKDNGANQFESIGSVPDDKNQESSATPGFNTKAAVGSAAGGIAGGAALGSLLHKSDDESRVPGTKQQTGLHGLNKQQGVEYNPNEMNTTEPPLYNETTGYNPAFQDIKYNQMKQYDSSQEVDPSQNVYNNQPSQQDSGLGETEYTQPEGYSEGQSKEYEQSDSNTTDAVYNEPIIKHSELNKNLTGGIANPPGDRGFAAAAPNASLDSPQRDENLGSTYPPTDSSTNDKQRNQPITDHAAATSPNYNTTTQESSKDNTLPQQETDSAAIGSTNNTTSPTTAEDNTSSQRGTTTTGPVNKVNAASTTISSEEHAFGGENAFGNRESIHRTSNVVPSAVEQNHGMISDDNDTKKKSRKGSIKKVFEKIFHK</sequence>
<feature type="compositionally biased region" description="Basic and acidic residues" evidence="1">
    <location>
        <begin position="54"/>
        <end position="67"/>
    </location>
</feature>
<organism evidence="2 3">
    <name type="scientific">Rhizopus oryzae</name>
    <name type="common">Mucormycosis agent</name>
    <name type="synonym">Rhizopus arrhizus var. delemar</name>
    <dbReference type="NCBI Taxonomy" id="64495"/>
    <lineage>
        <taxon>Eukaryota</taxon>
        <taxon>Fungi</taxon>
        <taxon>Fungi incertae sedis</taxon>
        <taxon>Mucoromycota</taxon>
        <taxon>Mucoromycotina</taxon>
        <taxon>Mucoromycetes</taxon>
        <taxon>Mucorales</taxon>
        <taxon>Mucorineae</taxon>
        <taxon>Rhizopodaceae</taxon>
        <taxon>Rhizopus</taxon>
    </lineage>
</organism>
<feature type="region of interest" description="Disordered" evidence="1">
    <location>
        <begin position="569"/>
        <end position="615"/>
    </location>
</feature>
<reference evidence="2" key="1">
    <citation type="journal article" date="2020" name="Microb. Genom.">
        <title>Genetic diversity of clinical and environmental Mucorales isolates obtained from an investigation of mucormycosis cases among solid organ transplant recipients.</title>
        <authorList>
            <person name="Nguyen M.H."/>
            <person name="Kaul D."/>
            <person name="Muto C."/>
            <person name="Cheng S.J."/>
            <person name="Richter R.A."/>
            <person name="Bruno V.M."/>
            <person name="Liu G."/>
            <person name="Beyhan S."/>
            <person name="Sundermann A.J."/>
            <person name="Mounaud S."/>
            <person name="Pasculle A.W."/>
            <person name="Nierman W.C."/>
            <person name="Driscoll E."/>
            <person name="Cumbie R."/>
            <person name="Clancy C.J."/>
            <person name="Dupont C.L."/>
        </authorList>
    </citation>
    <scope>NUCLEOTIDE SEQUENCE</scope>
    <source>
        <strain evidence="2">GL16</strain>
    </source>
</reference>
<feature type="compositionally biased region" description="Polar residues" evidence="1">
    <location>
        <begin position="27"/>
        <end position="53"/>
    </location>
</feature>
<evidence type="ECO:0000313" key="2">
    <source>
        <dbReference type="EMBL" id="KAG1549482.1"/>
    </source>
</evidence>
<gene>
    <name evidence="2" type="ORF">G6F51_003031</name>
</gene>
<feature type="compositionally biased region" description="Polar residues" evidence="1">
    <location>
        <begin position="628"/>
        <end position="651"/>
    </location>
</feature>
<feature type="compositionally biased region" description="Polar residues" evidence="1">
    <location>
        <begin position="756"/>
        <end position="822"/>
    </location>
</feature>
<feature type="compositionally biased region" description="Polar residues" evidence="1">
    <location>
        <begin position="250"/>
        <end position="267"/>
    </location>
</feature>
<dbReference type="OMA" id="CHAASIP"/>
<feature type="region of interest" description="Disordered" evidence="1">
    <location>
        <begin position="509"/>
        <end position="544"/>
    </location>
</feature>
<feature type="region of interest" description="Disordered" evidence="1">
    <location>
        <begin position="466"/>
        <end position="495"/>
    </location>
</feature>
<name>A0A9P6YIK5_RHIOR</name>
<dbReference type="OrthoDB" id="2228633at2759"/>
<protein>
    <submittedName>
        <fullName evidence="2">Uncharacterized protein</fullName>
    </submittedName>
</protein>
<proteinExistence type="predicted"/>
<evidence type="ECO:0000313" key="3">
    <source>
        <dbReference type="Proteomes" id="UP000717996"/>
    </source>
</evidence>
<accession>A0A9P6YIK5</accession>
<feature type="compositionally biased region" description="Polar residues" evidence="1">
    <location>
        <begin position="347"/>
        <end position="357"/>
    </location>
</feature>
<feature type="region of interest" description="Disordered" evidence="1">
    <location>
        <begin position="144"/>
        <end position="215"/>
    </location>
</feature>
<comment type="caution">
    <text evidence="2">The sequence shown here is derived from an EMBL/GenBank/DDBJ whole genome shotgun (WGS) entry which is preliminary data.</text>
</comment>
<feature type="compositionally biased region" description="Polar residues" evidence="1">
    <location>
        <begin position="1"/>
        <end position="20"/>
    </location>
</feature>